<dbReference type="EMBL" id="JACGBJ010000023">
    <property type="protein sequence ID" value="MBA5805775.1"/>
    <property type="molecule type" value="Genomic_DNA"/>
</dbReference>
<evidence type="ECO:0000313" key="2">
    <source>
        <dbReference type="Proteomes" id="UP000539787"/>
    </source>
</evidence>
<organism evidence="1 2">
    <name type="scientific">Rhizobium changzhiense</name>
    <dbReference type="NCBI Taxonomy" id="2692317"/>
    <lineage>
        <taxon>Bacteria</taxon>
        <taxon>Pseudomonadati</taxon>
        <taxon>Pseudomonadota</taxon>
        <taxon>Alphaproteobacteria</taxon>
        <taxon>Hyphomicrobiales</taxon>
        <taxon>Rhizobiaceae</taxon>
        <taxon>Rhizobium/Agrobacterium group</taxon>
        <taxon>Rhizobium</taxon>
    </lineage>
</organism>
<evidence type="ECO:0000313" key="1">
    <source>
        <dbReference type="EMBL" id="MBA5805775.1"/>
    </source>
</evidence>
<keyword evidence="2" id="KW-1185">Reference proteome</keyword>
<proteinExistence type="predicted"/>
<dbReference type="RefSeq" id="WP_182211458.1">
    <property type="nucleotide sequence ID" value="NZ_JACGBJ010000023.1"/>
</dbReference>
<dbReference type="Proteomes" id="UP000539787">
    <property type="component" value="Unassembled WGS sequence"/>
</dbReference>
<sequence>MTRAALDARFFDFTTKKYKETPVDQQTEVLSAMGDVAVTTEKRAFSTSFSDLRMA</sequence>
<name>A0ABR6AGM1_9HYPH</name>
<reference evidence="1 2" key="1">
    <citation type="submission" date="2020-07" db="EMBL/GenBank/DDBJ databases">
        <authorList>
            <person name="Sun Q."/>
        </authorList>
    </citation>
    <scope>NUCLEOTIDE SEQUENCE [LARGE SCALE GENOMIC DNA]</scope>
    <source>
        <strain evidence="1 2">WYCCWR 11317</strain>
    </source>
</reference>
<comment type="caution">
    <text evidence="1">The sequence shown here is derived from an EMBL/GenBank/DDBJ whole genome shotgun (WGS) entry which is preliminary data.</text>
</comment>
<protein>
    <submittedName>
        <fullName evidence="1">Uncharacterized protein</fullName>
    </submittedName>
</protein>
<gene>
    <name evidence="1" type="ORF">HX902_29585</name>
</gene>
<accession>A0ABR6AGM1</accession>